<dbReference type="SUPFAM" id="SSF158446">
    <property type="entry name" value="IVS-encoded protein-like"/>
    <property type="match status" value="1"/>
</dbReference>
<dbReference type="Proteomes" id="UP001207408">
    <property type="component" value="Unassembled WGS sequence"/>
</dbReference>
<dbReference type="InterPro" id="IPR012657">
    <property type="entry name" value="23S_rRNA-intervening_sequence"/>
</dbReference>
<accession>A0AAE3SHW4</accession>
<evidence type="ECO:0000313" key="1">
    <source>
        <dbReference type="EMBL" id="MCW3804007.1"/>
    </source>
</evidence>
<dbReference type="PANTHER" id="PTHR38471:SF2">
    <property type="entry name" value="FOUR HELIX BUNDLE PROTEIN"/>
    <property type="match status" value="1"/>
</dbReference>
<dbReference type="NCBIfam" id="TIGR02436">
    <property type="entry name" value="four helix bundle protein"/>
    <property type="match status" value="1"/>
</dbReference>
<protein>
    <submittedName>
        <fullName evidence="1">Four helix bundle protein</fullName>
    </submittedName>
</protein>
<organism evidence="1 2">
    <name type="scientific">Plebeiibacterium marinum</name>
    <dbReference type="NCBI Taxonomy" id="2992111"/>
    <lineage>
        <taxon>Bacteria</taxon>
        <taxon>Pseudomonadati</taxon>
        <taxon>Bacteroidota</taxon>
        <taxon>Bacteroidia</taxon>
        <taxon>Marinilabiliales</taxon>
        <taxon>Marinilabiliaceae</taxon>
        <taxon>Plebeiibacterium</taxon>
    </lineage>
</organism>
<dbReference type="PANTHER" id="PTHR38471">
    <property type="entry name" value="FOUR HELIX BUNDLE PROTEIN"/>
    <property type="match status" value="1"/>
</dbReference>
<sequence>MKIDKFEDILAWQKAKCLTVEIYQEIKGINDHSFKDQLQRASVSIMNNIAEGFERKSNKEFKYFLFVAKGSCAEVRSMLHLASELKIIQSDKSDQLLLKSIEISKMLSGFIKKL</sequence>
<dbReference type="EMBL" id="JAPDPI010000001">
    <property type="protein sequence ID" value="MCW3804007.1"/>
    <property type="molecule type" value="Genomic_DNA"/>
</dbReference>
<name>A0AAE3SHW4_9BACT</name>
<proteinExistence type="predicted"/>
<dbReference type="InterPro" id="IPR036583">
    <property type="entry name" value="23S_rRNA_IVS_sf"/>
</dbReference>
<dbReference type="Pfam" id="PF05635">
    <property type="entry name" value="23S_rRNA_IVP"/>
    <property type="match status" value="1"/>
</dbReference>
<dbReference type="RefSeq" id="WP_301197231.1">
    <property type="nucleotide sequence ID" value="NZ_JAPDPI010000001.1"/>
</dbReference>
<reference evidence="1" key="1">
    <citation type="submission" date="2022-10" db="EMBL/GenBank/DDBJ databases">
        <authorList>
            <person name="Yu W.X."/>
        </authorList>
    </citation>
    <scope>NUCLEOTIDE SEQUENCE</scope>
    <source>
        <strain evidence="1">D04</strain>
    </source>
</reference>
<dbReference type="Gene3D" id="1.20.1440.60">
    <property type="entry name" value="23S rRNA-intervening sequence"/>
    <property type="match status" value="1"/>
</dbReference>
<keyword evidence="2" id="KW-1185">Reference proteome</keyword>
<comment type="caution">
    <text evidence="1">The sequence shown here is derived from an EMBL/GenBank/DDBJ whole genome shotgun (WGS) entry which is preliminary data.</text>
</comment>
<dbReference type="CDD" id="cd16377">
    <property type="entry name" value="23S_rRNA_IVP_like"/>
    <property type="match status" value="1"/>
</dbReference>
<evidence type="ECO:0000313" key="2">
    <source>
        <dbReference type="Proteomes" id="UP001207408"/>
    </source>
</evidence>
<gene>
    <name evidence="1" type="ORF">OM074_00130</name>
</gene>
<dbReference type="AlphaFoldDB" id="A0AAE3SHW4"/>